<keyword evidence="4" id="KW-0238">DNA-binding</keyword>
<dbReference type="GO" id="GO:0008483">
    <property type="term" value="F:transaminase activity"/>
    <property type="evidence" value="ECO:0007669"/>
    <property type="project" value="UniProtKB-KW"/>
</dbReference>
<dbReference type="Gene3D" id="3.90.1150.10">
    <property type="entry name" value="Aspartate Aminotransferase, domain 1"/>
    <property type="match status" value="1"/>
</dbReference>
<dbReference type="InterPro" id="IPR036390">
    <property type="entry name" value="WH_DNA-bd_sf"/>
</dbReference>
<dbReference type="InterPro" id="IPR036388">
    <property type="entry name" value="WH-like_DNA-bd_sf"/>
</dbReference>
<keyword evidence="3" id="KW-0805">Transcription regulation</keyword>
<proteinExistence type="inferred from homology"/>
<evidence type="ECO:0000259" key="6">
    <source>
        <dbReference type="PROSITE" id="PS50949"/>
    </source>
</evidence>
<comment type="caution">
    <text evidence="7">The sequence shown here is derived from an EMBL/GenBank/DDBJ whole genome shotgun (WGS) entry which is preliminary data.</text>
</comment>
<keyword evidence="5" id="KW-0804">Transcription</keyword>
<dbReference type="InterPro" id="IPR015424">
    <property type="entry name" value="PyrdxlP-dep_Trfase"/>
</dbReference>
<keyword evidence="2" id="KW-0663">Pyridoxal phosphate</keyword>
<dbReference type="Proteomes" id="UP000253410">
    <property type="component" value="Unassembled WGS sequence"/>
</dbReference>
<evidence type="ECO:0000313" key="8">
    <source>
        <dbReference type="Proteomes" id="UP000253410"/>
    </source>
</evidence>
<evidence type="ECO:0000256" key="2">
    <source>
        <dbReference type="ARBA" id="ARBA00022898"/>
    </source>
</evidence>
<dbReference type="SUPFAM" id="SSF53383">
    <property type="entry name" value="PLP-dependent transferases"/>
    <property type="match status" value="1"/>
</dbReference>
<dbReference type="InterPro" id="IPR004839">
    <property type="entry name" value="Aminotransferase_I/II_large"/>
</dbReference>
<evidence type="ECO:0000256" key="4">
    <source>
        <dbReference type="ARBA" id="ARBA00023125"/>
    </source>
</evidence>
<dbReference type="SUPFAM" id="SSF46785">
    <property type="entry name" value="Winged helix' DNA-binding domain"/>
    <property type="match status" value="1"/>
</dbReference>
<dbReference type="Pfam" id="PF00392">
    <property type="entry name" value="GntR"/>
    <property type="match status" value="1"/>
</dbReference>
<dbReference type="PANTHER" id="PTHR46577:SF2">
    <property type="entry name" value="TRANSCRIPTIONAL REGULATORY PROTEIN"/>
    <property type="match status" value="1"/>
</dbReference>
<name>A0A365XXE5_9BACT</name>
<gene>
    <name evidence="7" type="ORF">DF182_29740</name>
</gene>
<evidence type="ECO:0000313" key="7">
    <source>
        <dbReference type="EMBL" id="RBL91022.1"/>
    </source>
</evidence>
<dbReference type="EMBL" id="QFFJ01000002">
    <property type="protein sequence ID" value="RBL91022.1"/>
    <property type="molecule type" value="Genomic_DNA"/>
</dbReference>
<feature type="domain" description="HTH gntR-type" evidence="6">
    <location>
        <begin position="4"/>
        <end position="72"/>
    </location>
</feature>
<dbReference type="GO" id="GO:0003677">
    <property type="term" value="F:DNA binding"/>
    <property type="evidence" value="ECO:0007669"/>
    <property type="project" value="UniProtKB-KW"/>
</dbReference>
<evidence type="ECO:0000256" key="3">
    <source>
        <dbReference type="ARBA" id="ARBA00023015"/>
    </source>
</evidence>
<dbReference type="CDD" id="cd00609">
    <property type="entry name" value="AAT_like"/>
    <property type="match status" value="1"/>
</dbReference>
<protein>
    <submittedName>
        <fullName evidence="7">PLP-dependent aminotransferase family protein</fullName>
    </submittedName>
</protein>
<dbReference type="OrthoDB" id="9802328at2"/>
<dbReference type="InterPro" id="IPR015422">
    <property type="entry name" value="PyrdxlP-dep_Trfase_small"/>
</dbReference>
<dbReference type="GO" id="GO:0030170">
    <property type="term" value="F:pyridoxal phosphate binding"/>
    <property type="evidence" value="ECO:0007669"/>
    <property type="project" value="InterPro"/>
</dbReference>
<dbReference type="InterPro" id="IPR000524">
    <property type="entry name" value="Tscrpt_reg_HTH_GntR"/>
</dbReference>
<dbReference type="PROSITE" id="PS50949">
    <property type="entry name" value="HTH_GNTR"/>
    <property type="match status" value="1"/>
</dbReference>
<keyword evidence="8" id="KW-1185">Reference proteome</keyword>
<dbReference type="Pfam" id="PF00155">
    <property type="entry name" value="Aminotran_1_2"/>
    <property type="match status" value="1"/>
</dbReference>
<accession>A0A365XXE5</accession>
<dbReference type="InterPro" id="IPR051446">
    <property type="entry name" value="HTH_trans_reg/aminotransferase"/>
</dbReference>
<evidence type="ECO:0000256" key="5">
    <source>
        <dbReference type="ARBA" id="ARBA00023163"/>
    </source>
</evidence>
<dbReference type="CDD" id="cd07377">
    <property type="entry name" value="WHTH_GntR"/>
    <property type="match status" value="1"/>
</dbReference>
<evidence type="ECO:0000256" key="1">
    <source>
        <dbReference type="ARBA" id="ARBA00005384"/>
    </source>
</evidence>
<dbReference type="Gene3D" id="3.40.640.10">
    <property type="entry name" value="Type I PLP-dependent aspartate aminotransferase-like (Major domain)"/>
    <property type="match status" value="1"/>
</dbReference>
<sequence length="470" mass="51975">MTKDYKYQHIAQNITRLIKTGVLKPGDKLPSIRTICQEQGISMNTAKRVYLELESKALIISRPQSGYFVAQVPLRQLPLPATSHPSGKDSRPLPVQLVSHVYKDMGKKNLTLFSVGIPAPELLPVAKLNKCLLKASRELKESSVGYESLQGNEKLRRAIARRSFMWGGSLGPDDIITTSGGMNAISLCMMALTKSGDTIATESPLYPGILQLAQSLGLRVLELPTHPQTGIDLQALKAVVKEIDLCLLVTNFSTPLGCCMPDENKKAVVKLLEKHHVPLIEDDIYGDLYFGPSRPISCKSFDKTGNVLWCSSVSKTLAPGYRVGWVSPGRYKEQILRLKHLHVLSNTAITQEAVAGFLESGGYDHHLRRLRDILQTNCIHYTNTIASGFPAGTRISRPQGGLSLWVELQKGTDAAVLYEAAIRQKISIAPGRMFTLQKQFDNCMRLSLGLPWTEQLQRRLQQLGRIAGQL</sequence>
<dbReference type="Gene3D" id="1.10.10.10">
    <property type="entry name" value="Winged helix-like DNA-binding domain superfamily/Winged helix DNA-binding domain"/>
    <property type="match status" value="1"/>
</dbReference>
<reference evidence="7 8" key="1">
    <citation type="submission" date="2018-05" db="EMBL/GenBank/DDBJ databases">
        <title>Chitinophaga sp. K3CV102501T nov., isolated from isolated from a monsoon evergreen broad-leaved forest soil.</title>
        <authorList>
            <person name="Lv Y."/>
        </authorList>
    </citation>
    <scope>NUCLEOTIDE SEQUENCE [LARGE SCALE GENOMIC DNA]</scope>
    <source>
        <strain evidence="7 8">GDMCC 1.1325</strain>
    </source>
</reference>
<dbReference type="PANTHER" id="PTHR46577">
    <property type="entry name" value="HTH-TYPE TRANSCRIPTIONAL REGULATORY PROTEIN GABR"/>
    <property type="match status" value="1"/>
</dbReference>
<keyword evidence="7" id="KW-0032">Aminotransferase</keyword>
<dbReference type="SMART" id="SM00345">
    <property type="entry name" value="HTH_GNTR"/>
    <property type="match status" value="1"/>
</dbReference>
<dbReference type="GO" id="GO:0003700">
    <property type="term" value="F:DNA-binding transcription factor activity"/>
    <property type="evidence" value="ECO:0007669"/>
    <property type="project" value="InterPro"/>
</dbReference>
<comment type="similarity">
    <text evidence="1">In the C-terminal section; belongs to the class-I pyridoxal-phosphate-dependent aminotransferase family.</text>
</comment>
<dbReference type="InterPro" id="IPR015421">
    <property type="entry name" value="PyrdxlP-dep_Trfase_major"/>
</dbReference>
<organism evidence="7 8">
    <name type="scientific">Chitinophaga flava</name>
    <dbReference type="NCBI Taxonomy" id="2259036"/>
    <lineage>
        <taxon>Bacteria</taxon>
        <taxon>Pseudomonadati</taxon>
        <taxon>Bacteroidota</taxon>
        <taxon>Chitinophagia</taxon>
        <taxon>Chitinophagales</taxon>
        <taxon>Chitinophagaceae</taxon>
        <taxon>Chitinophaga</taxon>
    </lineage>
</organism>
<dbReference type="AlphaFoldDB" id="A0A365XXE5"/>
<keyword evidence="7" id="KW-0808">Transferase</keyword>